<reference evidence="4" key="1">
    <citation type="journal article" date="2023" name="G3 (Bethesda)">
        <title>Whole genome assembly and annotation of the endangered Caribbean coral Acropora cervicornis.</title>
        <authorList>
            <person name="Selwyn J.D."/>
            <person name="Vollmer S.V."/>
        </authorList>
    </citation>
    <scope>NUCLEOTIDE SEQUENCE</scope>
    <source>
        <strain evidence="4">K2</strain>
    </source>
</reference>
<accession>A0AAD9V7T8</accession>
<organism evidence="4 5">
    <name type="scientific">Acropora cervicornis</name>
    <name type="common">Staghorn coral</name>
    <dbReference type="NCBI Taxonomy" id="6130"/>
    <lineage>
        <taxon>Eukaryota</taxon>
        <taxon>Metazoa</taxon>
        <taxon>Cnidaria</taxon>
        <taxon>Anthozoa</taxon>
        <taxon>Hexacorallia</taxon>
        <taxon>Scleractinia</taxon>
        <taxon>Astrocoeniina</taxon>
        <taxon>Acroporidae</taxon>
        <taxon>Acropora</taxon>
    </lineage>
</organism>
<feature type="domain" description="Endonuclease/exonuclease/phosphatase" evidence="3">
    <location>
        <begin position="237"/>
        <end position="343"/>
    </location>
</feature>
<dbReference type="GO" id="GO:0003824">
    <property type="term" value="F:catalytic activity"/>
    <property type="evidence" value="ECO:0007669"/>
    <property type="project" value="InterPro"/>
</dbReference>
<evidence type="ECO:0000259" key="3">
    <source>
        <dbReference type="Pfam" id="PF14529"/>
    </source>
</evidence>
<proteinExistence type="predicted"/>
<feature type="compositionally biased region" description="Polar residues" evidence="2">
    <location>
        <begin position="515"/>
        <end position="524"/>
    </location>
</feature>
<reference evidence="4" key="2">
    <citation type="journal article" date="2023" name="Science">
        <title>Genomic signatures of disease resistance in endangered staghorn corals.</title>
        <authorList>
            <person name="Vollmer S.V."/>
            <person name="Selwyn J.D."/>
            <person name="Despard B.A."/>
            <person name="Roesel C.L."/>
        </authorList>
    </citation>
    <scope>NUCLEOTIDE SEQUENCE</scope>
    <source>
        <strain evidence="4">K2</strain>
    </source>
</reference>
<dbReference type="PANTHER" id="PTHR33395:SF22">
    <property type="entry name" value="REVERSE TRANSCRIPTASE DOMAIN-CONTAINING PROTEIN"/>
    <property type="match status" value="1"/>
</dbReference>
<evidence type="ECO:0000313" key="5">
    <source>
        <dbReference type="Proteomes" id="UP001249851"/>
    </source>
</evidence>
<evidence type="ECO:0000256" key="2">
    <source>
        <dbReference type="SAM" id="MobiDB-lite"/>
    </source>
</evidence>
<gene>
    <name evidence="4" type="ORF">P5673_011821</name>
</gene>
<dbReference type="SUPFAM" id="SSF56219">
    <property type="entry name" value="DNase I-like"/>
    <property type="match status" value="1"/>
</dbReference>
<evidence type="ECO:0000256" key="1">
    <source>
        <dbReference type="SAM" id="Coils"/>
    </source>
</evidence>
<keyword evidence="5" id="KW-1185">Reference proteome</keyword>
<dbReference type="InterPro" id="IPR005135">
    <property type="entry name" value="Endo/exonuclease/phosphatase"/>
</dbReference>
<feature type="region of interest" description="Disordered" evidence="2">
    <location>
        <begin position="15"/>
        <end position="49"/>
    </location>
</feature>
<dbReference type="Proteomes" id="UP001249851">
    <property type="component" value="Unassembled WGS sequence"/>
</dbReference>
<dbReference type="GO" id="GO:0031012">
    <property type="term" value="C:extracellular matrix"/>
    <property type="evidence" value="ECO:0007669"/>
    <property type="project" value="TreeGrafter"/>
</dbReference>
<evidence type="ECO:0000313" key="4">
    <source>
        <dbReference type="EMBL" id="KAK2564394.1"/>
    </source>
</evidence>
<dbReference type="Gene3D" id="3.60.10.10">
    <property type="entry name" value="Endonuclease/exonuclease/phosphatase"/>
    <property type="match status" value="1"/>
</dbReference>
<name>A0AAD9V7T8_ACRCE</name>
<dbReference type="EMBL" id="JARQWQ010000022">
    <property type="protein sequence ID" value="KAK2564394.1"/>
    <property type="molecule type" value="Genomic_DNA"/>
</dbReference>
<dbReference type="PANTHER" id="PTHR33395">
    <property type="entry name" value="TRANSCRIPTASE, PUTATIVE-RELATED-RELATED"/>
    <property type="match status" value="1"/>
</dbReference>
<feature type="coiled-coil region" evidence="1">
    <location>
        <begin position="86"/>
        <end position="134"/>
    </location>
</feature>
<protein>
    <recommendedName>
        <fullName evidence="3">Endonuclease/exonuclease/phosphatase domain-containing protein</fullName>
    </recommendedName>
</protein>
<dbReference type="Pfam" id="PF14529">
    <property type="entry name" value="Exo_endo_phos_2"/>
    <property type="match status" value="1"/>
</dbReference>
<sequence>MEKILGILSSTVTMVRSDNPVSSERPPQKKRTQKARSALSETNGPGPAYEKLHSKLVQLHERVAKAFQALKTQNKEVAADLEGKKIEELKSDAQKLADLVKTKEQVLEDLKKSLVEVNTRISAMQEEIRSLQVSDAETVDEEPKEHTTHHVSSHNLERIHECYNRVLDILREDSDLNIPGYILTRQDRGPQKKGGGLIVYTQSKFKVSVLDTWSSVSEYNFQQLWLKVQCRKFRSFLLCTVYRPPDDPISFLDDLTKSDVESLLQGITVVLLGDLNCDVLRNGPDGRALNDFCLRFNLAQMVKSPTRVTETSKSIIDVVLTTNESIISSCDVKVCAISDHNLVCMSMKLKTPRSRYAYITTRSYKHYDTNKFLSDLECVPFHMVEFFNDLDDRVYAFNCLFLEALNDHAPIKRIKIKLKPNPFISPESKQLMNTRDTWHKSAIKSGNKLHWNAYHFFRHEVKREIRLAEMEHLRSELRNTNGNTNSIWKIINRVIPNKNSSSLSNGSRKNDSISRQRMSSGVTI</sequence>
<comment type="caution">
    <text evidence="4">The sequence shown here is derived from an EMBL/GenBank/DDBJ whole genome shotgun (WGS) entry which is preliminary data.</text>
</comment>
<dbReference type="InterPro" id="IPR036691">
    <property type="entry name" value="Endo/exonu/phosph_ase_sf"/>
</dbReference>
<dbReference type="AlphaFoldDB" id="A0AAD9V7T8"/>
<feature type="region of interest" description="Disordered" evidence="2">
    <location>
        <begin position="499"/>
        <end position="524"/>
    </location>
</feature>
<keyword evidence="1" id="KW-0175">Coiled coil</keyword>